<reference evidence="3" key="2">
    <citation type="submission" date="2025-08" db="UniProtKB">
        <authorList>
            <consortium name="RefSeq"/>
        </authorList>
    </citation>
    <scope>IDENTIFICATION</scope>
    <source>
        <tissue evidence="3">Leaf</tissue>
    </source>
</reference>
<dbReference type="SUPFAM" id="SSF56219">
    <property type="entry name" value="DNase I-like"/>
    <property type="match status" value="1"/>
</dbReference>
<gene>
    <name evidence="3" type="primary">LOC130467679</name>
</gene>
<sequence length="218" mass="25160">MVWNSQGAGSREFLSALREIIRVNKPMIFALVETHMGGARAERIATVLSYGGHTRVDAQGFSGGIWVFWKPELITVNPIEQHNQYITMEITRIGEVPWYFTTVYASPDPSKRQDLIWRELENFAARNNKPWMLAGDFNETRFDWERSSSCSETSRRSNHFNQWVEHNQLLEIEFSCPSHTWARGNSAETRTSARLDRALCSTEWGLVFDKARVKHCCS</sequence>
<dbReference type="Gene3D" id="3.60.10.10">
    <property type="entry name" value="Endonuclease/exonuclease/phosphatase"/>
    <property type="match status" value="1"/>
</dbReference>
<dbReference type="PANTHER" id="PTHR35218">
    <property type="entry name" value="RNASE H DOMAIN-CONTAINING PROTEIN"/>
    <property type="match status" value="1"/>
</dbReference>
<accession>A0ABM3R9F0</accession>
<protein>
    <recommendedName>
        <fullName evidence="1">Endonuclease/exonuclease/phosphatase domain-containing protein</fullName>
    </recommendedName>
</protein>
<evidence type="ECO:0000313" key="3">
    <source>
        <dbReference type="RefSeq" id="XP_056692243.1"/>
    </source>
</evidence>
<organism evidence="2 3">
    <name type="scientific">Spinacia oleracea</name>
    <name type="common">Spinach</name>
    <dbReference type="NCBI Taxonomy" id="3562"/>
    <lineage>
        <taxon>Eukaryota</taxon>
        <taxon>Viridiplantae</taxon>
        <taxon>Streptophyta</taxon>
        <taxon>Embryophyta</taxon>
        <taxon>Tracheophyta</taxon>
        <taxon>Spermatophyta</taxon>
        <taxon>Magnoliopsida</taxon>
        <taxon>eudicotyledons</taxon>
        <taxon>Gunneridae</taxon>
        <taxon>Pentapetalae</taxon>
        <taxon>Caryophyllales</taxon>
        <taxon>Chenopodiaceae</taxon>
        <taxon>Chenopodioideae</taxon>
        <taxon>Anserineae</taxon>
        <taxon>Spinacia</taxon>
    </lineage>
</organism>
<dbReference type="Pfam" id="PF03372">
    <property type="entry name" value="Exo_endo_phos"/>
    <property type="match status" value="1"/>
</dbReference>
<dbReference type="PANTHER" id="PTHR35218:SF9">
    <property type="entry name" value="ENDONUCLEASE_EXONUCLEASE_PHOSPHATASE DOMAIN-CONTAINING PROTEIN"/>
    <property type="match status" value="1"/>
</dbReference>
<dbReference type="RefSeq" id="XP_056692243.1">
    <property type="nucleotide sequence ID" value="XM_056836265.1"/>
</dbReference>
<keyword evidence="2" id="KW-1185">Reference proteome</keyword>
<evidence type="ECO:0000313" key="2">
    <source>
        <dbReference type="Proteomes" id="UP000813463"/>
    </source>
</evidence>
<dbReference type="InterPro" id="IPR036691">
    <property type="entry name" value="Endo/exonu/phosph_ase_sf"/>
</dbReference>
<dbReference type="GeneID" id="130467679"/>
<evidence type="ECO:0000259" key="1">
    <source>
        <dbReference type="Pfam" id="PF03372"/>
    </source>
</evidence>
<feature type="domain" description="Endonuclease/exonuclease/phosphatase" evidence="1">
    <location>
        <begin position="1"/>
        <end position="207"/>
    </location>
</feature>
<dbReference type="InterPro" id="IPR005135">
    <property type="entry name" value="Endo/exonuclease/phosphatase"/>
</dbReference>
<reference evidence="2" key="1">
    <citation type="journal article" date="2021" name="Nat. Commun.">
        <title>Genomic analyses provide insights into spinach domestication and the genetic basis of agronomic traits.</title>
        <authorList>
            <person name="Cai X."/>
            <person name="Sun X."/>
            <person name="Xu C."/>
            <person name="Sun H."/>
            <person name="Wang X."/>
            <person name="Ge C."/>
            <person name="Zhang Z."/>
            <person name="Wang Q."/>
            <person name="Fei Z."/>
            <person name="Jiao C."/>
            <person name="Wang Q."/>
        </authorList>
    </citation>
    <scope>NUCLEOTIDE SEQUENCE [LARGE SCALE GENOMIC DNA]</scope>
    <source>
        <strain evidence="2">cv. Varoflay</strain>
    </source>
</reference>
<proteinExistence type="predicted"/>
<dbReference type="Proteomes" id="UP000813463">
    <property type="component" value="Chromosome 2"/>
</dbReference>
<name>A0ABM3R9F0_SPIOL</name>